<comment type="cofactor">
    <cofactor evidence="14">
        <name>Zn(2+)</name>
        <dbReference type="ChEBI" id="CHEBI:29105"/>
    </cofactor>
    <text evidence="14">Binds 1 zinc ion per subunit.</text>
</comment>
<feature type="domain" description="Alanyl-transfer RNA synthetases family profile" evidence="15">
    <location>
        <begin position="4"/>
        <end position="711"/>
    </location>
</feature>
<dbReference type="InterPro" id="IPR018165">
    <property type="entry name" value="Ala-tRNA-synth_IIc_core"/>
</dbReference>
<dbReference type="Gene3D" id="3.30.54.20">
    <property type="match status" value="1"/>
</dbReference>
<dbReference type="SMART" id="SM00863">
    <property type="entry name" value="tRNA_SAD"/>
    <property type="match status" value="1"/>
</dbReference>
<evidence type="ECO:0000256" key="13">
    <source>
        <dbReference type="ARBA" id="ARBA00048300"/>
    </source>
</evidence>
<evidence type="ECO:0000313" key="16">
    <source>
        <dbReference type="EMBL" id="KRQ86876.1"/>
    </source>
</evidence>
<reference evidence="16 17" key="1">
    <citation type="submission" date="2015-09" db="EMBL/GenBank/DDBJ databases">
        <title>Draft genome sequence of a Caloramator mitchellensis, a moderate thermophile from the Great Artesian Basin of Australia.</title>
        <authorList>
            <person name="Patel B.K."/>
        </authorList>
    </citation>
    <scope>NUCLEOTIDE SEQUENCE [LARGE SCALE GENOMIC DNA]</scope>
    <source>
        <strain evidence="16 17">VF08</strain>
    </source>
</reference>
<comment type="catalytic activity">
    <reaction evidence="13 14">
        <text>tRNA(Ala) + L-alanine + ATP = L-alanyl-tRNA(Ala) + AMP + diphosphate</text>
        <dbReference type="Rhea" id="RHEA:12540"/>
        <dbReference type="Rhea" id="RHEA-COMP:9657"/>
        <dbReference type="Rhea" id="RHEA-COMP:9923"/>
        <dbReference type="ChEBI" id="CHEBI:30616"/>
        <dbReference type="ChEBI" id="CHEBI:33019"/>
        <dbReference type="ChEBI" id="CHEBI:57972"/>
        <dbReference type="ChEBI" id="CHEBI:78442"/>
        <dbReference type="ChEBI" id="CHEBI:78497"/>
        <dbReference type="ChEBI" id="CHEBI:456215"/>
        <dbReference type="EC" id="6.1.1.7"/>
    </reaction>
</comment>
<dbReference type="Pfam" id="PF07973">
    <property type="entry name" value="tRNA_SAD"/>
    <property type="match status" value="1"/>
</dbReference>
<feature type="binding site" evidence="14">
    <location>
        <position position="570"/>
    </location>
    <ligand>
        <name>Zn(2+)</name>
        <dbReference type="ChEBI" id="CHEBI:29105"/>
    </ligand>
</feature>
<dbReference type="PRINTS" id="PR00980">
    <property type="entry name" value="TRNASYNTHALA"/>
</dbReference>
<dbReference type="Gene3D" id="2.40.30.130">
    <property type="match status" value="1"/>
</dbReference>
<dbReference type="GO" id="GO:0016740">
    <property type="term" value="F:transferase activity"/>
    <property type="evidence" value="ECO:0007669"/>
    <property type="project" value="UniProtKB-ARBA"/>
</dbReference>
<evidence type="ECO:0000256" key="1">
    <source>
        <dbReference type="ARBA" id="ARBA00004496"/>
    </source>
</evidence>
<dbReference type="InterPro" id="IPR003156">
    <property type="entry name" value="DHHA1_dom"/>
</dbReference>
<gene>
    <name evidence="16" type="primary">alaS_2</name>
    <name evidence="14" type="synonym">alaS</name>
    <name evidence="16" type="ORF">ABG79_01367</name>
</gene>
<dbReference type="InterPro" id="IPR045864">
    <property type="entry name" value="aa-tRNA-synth_II/BPL/LPL"/>
</dbReference>
<dbReference type="InterPro" id="IPR018162">
    <property type="entry name" value="Ala-tRNA-ligase_IIc_anticod-bd"/>
</dbReference>
<dbReference type="PROSITE" id="PS50860">
    <property type="entry name" value="AA_TRNA_LIGASE_II_ALA"/>
    <property type="match status" value="1"/>
</dbReference>
<feature type="binding site" evidence="14">
    <location>
        <position position="672"/>
    </location>
    <ligand>
        <name>Zn(2+)</name>
        <dbReference type="ChEBI" id="CHEBI:29105"/>
    </ligand>
</feature>
<dbReference type="InterPro" id="IPR023033">
    <property type="entry name" value="Ala_tRNA_ligase_euk/bac"/>
</dbReference>
<dbReference type="NCBIfam" id="TIGR00344">
    <property type="entry name" value="alaS"/>
    <property type="match status" value="1"/>
</dbReference>
<dbReference type="InterPro" id="IPR002318">
    <property type="entry name" value="Ala-tRNA-lgiase_IIc"/>
</dbReference>
<evidence type="ECO:0000256" key="14">
    <source>
        <dbReference type="HAMAP-Rule" id="MF_00036"/>
    </source>
</evidence>
<keyword evidence="8 14" id="KW-0067">ATP-binding</keyword>
<dbReference type="Pfam" id="PF02272">
    <property type="entry name" value="DHHA1"/>
    <property type="match status" value="1"/>
</dbReference>
<dbReference type="InterPro" id="IPR018164">
    <property type="entry name" value="Ala-tRNA-synth_IIc_N"/>
</dbReference>
<dbReference type="OrthoDB" id="9803884at2"/>
<dbReference type="FunFam" id="3.10.310.40:FF:000001">
    <property type="entry name" value="Alanine--tRNA ligase"/>
    <property type="match status" value="1"/>
</dbReference>
<name>A0A0R3K0V8_CALMK</name>
<evidence type="ECO:0000256" key="7">
    <source>
        <dbReference type="ARBA" id="ARBA00022833"/>
    </source>
</evidence>
<accession>A0A0R3K0V8</accession>
<comment type="function">
    <text evidence="12 14">Catalyzes the attachment of alanine to tRNA(Ala) in a two-step reaction: alanine is first activated by ATP to form Ala-AMP and then transferred to the acceptor end of tRNA(Ala). Also edits incorrectly charged Ser-tRNA(Ala) and Gly-tRNA(Ala) via its editing domain.</text>
</comment>
<keyword evidence="10 14" id="KW-0648">Protein biosynthesis</keyword>
<dbReference type="AlphaFoldDB" id="A0A0R3K0V8"/>
<evidence type="ECO:0000259" key="15">
    <source>
        <dbReference type="PROSITE" id="PS50860"/>
    </source>
</evidence>
<dbReference type="EMBL" id="LKHP01000006">
    <property type="protein sequence ID" value="KRQ86876.1"/>
    <property type="molecule type" value="Genomic_DNA"/>
</dbReference>
<keyword evidence="9 14" id="KW-0694">RNA-binding</keyword>
<dbReference type="GO" id="GO:0005524">
    <property type="term" value="F:ATP binding"/>
    <property type="evidence" value="ECO:0007669"/>
    <property type="project" value="UniProtKB-UniRule"/>
</dbReference>
<dbReference type="RefSeq" id="WP_057978449.1">
    <property type="nucleotide sequence ID" value="NZ_LKHP01000006.1"/>
</dbReference>
<evidence type="ECO:0000256" key="3">
    <source>
        <dbReference type="ARBA" id="ARBA00022555"/>
    </source>
</evidence>
<evidence type="ECO:0000256" key="10">
    <source>
        <dbReference type="ARBA" id="ARBA00022917"/>
    </source>
</evidence>
<keyword evidence="5 14" id="KW-0479">Metal-binding</keyword>
<evidence type="ECO:0000256" key="6">
    <source>
        <dbReference type="ARBA" id="ARBA00022741"/>
    </source>
</evidence>
<dbReference type="GO" id="GO:0140096">
    <property type="term" value="F:catalytic activity, acting on a protein"/>
    <property type="evidence" value="ECO:0007669"/>
    <property type="project" value="UniProtKB-ARBA"/>
</dbReference>
<dbReference type="Pfam" id="PF01411">
    <property type="entry name" value="tRNA-synt_2c"/>
    <property type="match status" value="1"/>
</dbReference>
<dbReference type="InterPro" id="IPR012947">
    <property type="entry name" value="tRNA_SAD"/>
</dbReference>
<dbReference type="GO" id="GO:0000049">
    <property type="term" value="F:tRNA binding"/>
    <property type="evidence" value="ECO:0007669"/>
    <property type="project" value="UniProtKB-KW"/>
</dbReference>
<dbReference type="Gene3D" id="3.30.930.10">
    <property type="entry name" value="Bira Bifunctional Protein, Domain 2"/>
    <property type="match status" value="1"/>
</dbReference>
<dbReference type="GO" id="GO:0002161">
    <property type="term" value="F:aminoacyl-tRNA deacylase activity"/>
    <property type="evidence" value="ECO:0007669"/>
    <property type="project" value="TreeGrafter"/>
</dbReference>
<dbReference type="Gene3D" id="3.10.310.40">
    <property type="match status" value="1"/>
</dbReference>
<evidence type="ECO:0000256" key="9">
    <source>
        <dbReference type="ARBA" id="ARBA00022884"/>
    </source>
</evidence>
<dbReference type="FunFam" id="3.30.980.10:FF:000004">
    <property type="entry name" value="Alanine--tRNA ligase, cytoplasmic"/>
    <property type="match status" value="1"/>
</dbReference>
<comment type="caution">
    <text evidence="16">The sequence shown here is derived from an EMBL/GenBank/DDBJ whole genome shotgun (WGS) entry which is preliminary data.</text>
</comment>
<evidence type="ECO:0000256" key="4">
    <source>
        <dbReference type="ARBA" id="ARBA00022598"/>
    </source>
</evidence>
<dbReference type="Gene3D" id="3.30.980.10">
    <property type="entry name" value="Threonyl-trna Synthetase, Chain A, domain 2"/>
    <property type="match status" value="1"/>
</dbReference>
<dbReference type="FunFam" id="3.30.930.10:FF:000004">
    <property type="entry name" value="Alanine--tRNA ligase"/>
    <property type="match status" value="1"/>
</dbReference>
<dbReference type="GO" id="GO:0008270">
    <property type="term" value="F:zinc ion binding"/>
    <property type="evidence" value="ECO:0007669"/>
    <property type="project" value="UniProtKB-UniRule"/>
</dbReference>
<dbReference type="GO" id="GO:0005829">
    <property type="term" value="C:cytosol"/>
    <property type="evidence" value="ECO:0007669"/>
    <property type="project" value="TreeGrafter"/>
</dbReference>
<comment type="domain">
    <text evidence="14">Consists of three domains; the N-terminal catalytic domain, the editing domain and the C-terminal C-Ala domain. The editing domain removes incorrectly charged amino acids, while the C-Ala domain, along with tRNA(Ala), serves as a bridge to cooperatively bring together the editing and aminoacylation centers thus stimulating deacylation of misacylated tRNAs.</text>
</comment>
<dbReference type="FunFam" id="3.30.54.20:FF:000001">
    <property type="entry name" value="Alanine--tRNA ligase"/>
    <property type="match status" value="1"/>
</dbReference>
<dbReference type="Gene3D" id="6.10.250.550">
    <property type="match status" value="1"/>
</dbReference>
<dbReference type="EC" id="6.1.1.7" evidence="14"/>
<dbReference type="SUPFAM" id="SSF55186">
    <property type="entry name" value="ThrRS/AlaRS common domain"/>
    <property type="match status" value="1"/>
</dbReference>
<dbReference type="GO" id="GO:0006419">
    <property type="term" value="P:alanyl-tRNA aminoacylation"/>
    <property type="evidence" value="ECO:0007669"/>
    <property type="project" value="UniProtKB-UniRule"/>
</dbReference>
<dbReference type="InterPro" id="IPR018163">
    <property type="entry name" value="Thr/Ala-tRNA-synth_IIc_edit"/>
</dbReference>
<evidence type="ECO:0000313" key="17">
    <source>
        <dbReference type="Proteomes" id="UP000052015"/>
    </source>
</evidence>
<dbReference type="PANTHER" id="PTHR11777:SF9">
    <property type="entry name" value="ALANINE--TRNA LIGASE, CYTOPLASMIC"/>
    <property type="match status" value="1"/>
</dbReference>
<comment type="similarity">
    <text evidence="2 14">Belongs to the class-II aminoacyl-tRNA synthetase family.</text>
</comment>
<dbReference type="CDD" id="cd00673">
    <property type="entry name" value="AlaRS_core"/>
    <property type="match status" value="1"/>
</dbReference>
<evidence type="ECO:0000256" key="2">
    <source>
        <dbReference type="ARBA" id="ARBA00008226"/>
    </source>
</evidence>
<feature type="binding site" evidence="14">
    <location>
        <position position="668"/>
    </location>
    <ligand>
        <name>Zn(2+)</name>
        <dbReference type="ChEBI" id="CHEBI:29105"/>
    </ligand>
</feature>
<dbReference type="SUPFAM" id="SSF55681">
    <property type="entry name" value="Class II aaRS and biotin synthetases"/>
    <property type="match status" value="1"/>
</dbReference>
<evidence type="ECO:0000256" key="8">
    <source>
        <dbReference type="ARBA" id="ARBA00022840"/>
    </source>
</evidence>
<comment type="subcellular location">
    <subcellularLocation>
        <location evidence="1 14">Cytoplasm</location>
    </subcellularLocation>
</comment>
<dbReference type="SUPFAM" id="SSF50447">
    <property type="entry name" value="Translation proteins"/>
    <property type="match status" value="1"/>
</dbReference>
<sequence length="879" mass="98308">MNYMGVNELREKYLSFFESKDHLRLPSFSLVPKNDRSLLLINAGMAPLKPYFTGQEVPPRKRVTTCQKCIRTGDIERVGKTARHATFFEMLGNFSFGDYFKEEVIPWSWEFVTEVLKLPKDRLWITIYLDDDEAFEIWNKKVGIPAERIVRMGKEDNFWEIGVGPCGPCSEIYFDRGEDKGCGKPTCGVGCDCDRFVEFWNLVFTQFDKDEEGVYHRLANPNIDTGMGLERIATIMQEVDSIFEIDTMKNIKNKVCSFAKYNYGTDDKKDVSIRVITDHIRSVVFMVSDGVLPSNEGRGYVLRRLLRRAARHGKLLGVKGAFLWELCDVVIENSKDAYPELGEKREYIKKVLKVEEERFDETIDQGMNILQEYVNDLKKNDKNILDGEKAFKLYDTYGFPIELTLEILEESNMAIDLEGFNREMEAQKERARAAREETNFMGTDVDVFMTLSADVNTVFEGYNNTISRGNILVIVKDGQIVEEANKGEEVTVILDRTSFYAEMGGQVGDKGIIEGDGFRIEVEDTKKTANNKVIHIGKIVDGKAYKGAEATSIVDKARRMDIARNHTATHLLHKALKDVVGAHVQQAGSLVSPDRLRFDFTHFEALSAEDLRRIENIVNDKIMESLDVETIETSIDEARRMGATALFDEKYADIVRVVKAGEYSMELCGGTHVLNTATIGLFKIVSEGGVAAGIRRIEAVTGKGALKYIESLENLIKDVAVTLKSNIKDIPRRTEALVNELKEKEREIETLKSKMAKDAAGNLLNEAKDVKGVKVITASLDLDVDALRELGDKLKEKIENCVVVLAGVKDDKVNFVAMATKKAVSNGVHAGNIIREVAKIAGGGGGGRPDMAQAGGKDKSKVNAALEAVYSLVEGMVKQ</sequence>
<dbReference type="PATRIC" id="fig|908809.3.peg.1376"/>
<dbReference type="Proteomes" id="UP000052015">
    <property type="component" value="Unassembled WGS sequence"/>
</dbReference>
<dbReference type="PANTHER" id="PTHR11777">
    <property type="entry name" value="ALANYL-TRNA SYNTHETASE"/>
    <property type="match status" value="1"/>
</dbReference>
<dbReference type="FunFam" id="2.40.30.130:FF:000001">
    <property type="entry name" value="Alanine--tRNA ligase"/>
    <property type="match status" value="1"/>
</dbReference>
<protein>
    <recommendedName>
        <fullName evidence="14">Alanine--tRNA ligase</fullName>
        <ecNumber evidence="14">6.1.1.7</ecNumber>
    </recommendedName>
    <alternativeName>
        <fullName evidence="14">Alanyl-tRNA synthetase</fullName>
        <shortName evidence="14">AlaRS</shortName>
    </alternativeName>
</protein>
<evidence type="ECO:0000256" key="5">
    <source>
        <dbReference type="ARBA" id="ARBA00022723"/>
    </source>
</evidence>
<keyword evidence="14" id="KW-0963">Cytoplasm</keyword>
<proteinExistence type="inferred from homology"/>
<keyword evidence="4 14" id="KW-0436">Ligase</keyword>
<dbReference type="GO" id="GO:0004813">
    <property type="term" value="F:alanine-tRNA ligase activity"/>
    <property type="evidence" value="ECO:0007669"/>
    <property type="project" value="UniProtKB-UniRule"/>
</dbReference>
<dbReference type="InterPro" id="IPR009000">
    <property type="entry name" value="Transl_B-barrel_sf"/>
</dbReference>
<keyword evidence="6 14" id="KW-0547">Nucleotide-binding</keyword>
<evidence type="ECO:0000256" key="11">
    <source>
        <dbReference type="ARBA" id="ARBA00023146"/>
    </source>
</evidence>
<evidence type="ECO:0000256" key="12">
    <source>
        <dbReference type="ARBA" id="ARBA00024779"/>
    </source>
</evidence>
<keyword evidence="17" id="KW-1185">Reference proteome</keyword>
<dbReference type="InterPro" id="IPR050058">
    <property type="entry name" value="Ala-tRNA_ligase"/>
</dbReference>
<organism evidence="16 17">
    <name type="scientific">Caloramator mitchellensis</name>
    <dbReference type="NCBI Taxonomy" id="908809"/>
    <lineage>
        <taxon>Bacteria</taxon>
        <taxon>Bacillati</taxon>
        <taxon>Bacillota</taxon>
        <taxon>Clostridia</taxon>
        <taxon>Eubacteriales</taxon>
        <taxon>Clostridiaceae</taxon>
        <taxon>Caloramator</taxon>
    </lineage>
</organism>
<keyword evidence="3 14" id="KW-0820">tRNA-binding</keyword>
<keyword evidence="7 14" id="KW-0862">Zinc</keyword>
<keyword evidence="11 14" id="KW-0030">Aminoacyl-tRNA synthetase</keyword>
<feature type="binding site" evidence="14">
    <location>
        <position position="566"/>
    </location>
    <ligand>
        <name>Zn(2+)</name>
        <dbReference type="ChEBI" id="CHEBI:29105"/>
    </ligand>
</feature>
<dbReference type="HAMAP" id="MF_00036_B">
    <property type="entry name" value="Ala_tRNA_synth_B"/>
    <property type="match status" value="1"/>
</dbReference>
<dbReference type="SUPFAM" id="SSF101353">
    <property type="entry name" value="Putative anticodon-binding domain of alanyl-tRNA synthetase (AlaRS)"/>
    <property type="match status" value="1"/>
</dbReference>
<dbReference type="STRING" id="908809.ABG79_01367"/>